<keyword evidence="1" id="KW-0812">Transmembrane</keyword>
<keyword evidence="1" id="KW-1133">Transmembrane helix</keyword>
<keyword evidence="2" id="KW-0732">Signal</keyword>
<keyword evidence="1" id="KW-0472">Membrane</keyword>
<gene>
    <name evidence="3" type="ORF">TL16_g04995</name>
</gene>
<feature type="transmembrane region" description="Helical" evidence="1">
    <location>
        <begin position="121"/>
        <end position="140"/>
    </location>
</feature>
<evidence type="ECO:0000313" key="4">
    <source>
        <dbReference type="Proteomes" id="UP001162640"/>
    </source>
</evidence>
<dbReference type="AlphaFoldDB" id="A0A9W7EAA5"/>
<feature type="transmembrane region" description="Helical" evidence="1">
    <location>
        <begin position="91"/>
        <end position="109"/>
    </location>
</feature>
<organism evidence="3 4">
    <name type="scientific">Triparma laevis f. inornata</name>
    <dbReference type="NCBI Taxonomy" id="1714386"/>
    <lineage>
        <taxon>Eukaryota</taxon>
        <taxon>Sar</taxon>
        <taxon>Stramenopiles</taxon>
        <taxon>Ochrophyta</taxon>
        <taxon>Bolidophyceae</taxon>
        <taxon>Parmales</taxon>
        <taxon>Triparmaceae</taxon>
        <taxon>Triparma</taxon>
    </lineage>
</organism>
<evidence type="ECO:0008006" key="5">
    <source>
        <dbReference type="Google" id="ProtNLM"/>
    </source>
</evidence>
<feature type="signal peptide" evidence="2">
    <location>
        <begin position="1"/>
        <end position="19"/>
    </location>
</feature>
<protein>
    <recommendedName>
        <fullName evidence="5">Transmembrane protein</fullName>
    </recommendedName>
</protein>
<comment type="caution">
    <text evidence="3">The sequence shown here is derived from an EMBL/GenBank/DDBJ whole genome shotgun (WGS) entry which is preliminary data.</text>
</comment>
<evidence type="ECO:0000256" key="1">
    <source>
        <dbReference type="SAM" id="Phobius"/>
    </source>
</evidence>
<dbReference type="Proteomes" id="UP001162640">
    <property type="component" value="Unassembled WGS sequence"/>
</dbReference>
<evidence type="ECO:0000313" key="3">
    <source>
        <dbReference type="EMBL" id="GMH68713.1"/>
    </source>
</evidence>
<feature type="transmembrane region" description="Helical" evidence="1">
    <location>
        <begin position="215"/>
        <end position="243"/>
    </location>
</feature>
<evidence type="ECO:0000256" key="2">
    <source>
        <dbReference type="SAM" id="SignalP"/>
    </source>
</evidence>
<feature type="chain" id="PRO_5040720908" description="Transmembrane protein" evidence="2">
    <location>
        <begin position="20"/>
        <end position="257"/>
    </location>
</feature>
<proteinExistence type="predicted"/>
<accession>A0A9W7EAA5</accession>
<dbReference type="EMBL" id="BLQM01000142">
    <property type="protein sequence ID" value="GMH68713.1"/>
    <property type="molecule type" value="Genomic_DNA"/>
</dbReference>
<name>A0A9W7EAA5_9STRA</name>
<reference evidence="4" key="1">
    <citation type="journal article" date="2023" name="Commun. Biol.">
        <title>Genome analysis of Parmales, the sister group of diatoms, reveals the evolutionary specialization of diatoms from phago-mixotrophs to photoautotrophs.</title>
        <authorList>
            <person name="Ban H."/>
            <person name="Sato S."/>
            <person name="Yoshikawa S."/>
            <person name="Yamada K."/>
            <person name="Nakamura Y."/>
            <person name="Ichinomiya M."/>
            <person name="Sato N."/>
            <person name="Blanc-Mathieu R."/>
            <person name="Endo H."/>
            <person name="Kuwata A."/>
            <person name="Ogata H."/>
        </authorList>
    </citation>
    <scope>NUCLEOTIDE SEQUENCE [LARGE SCALE GENOMIC DNA]</scope>
</reference>
<sequence length="257" mass="27840">MALTIYLTKLASCLTLCFALVSCLGPYYSYERIEPNLPGSVKGEVGLWSANGSPMFCDDGAVYFLGSPSPVLFNAPLGNCTTPQLNVLRSFSILAVVFSGIAFLFASTLDQIIAPKTNNLAALALSSAGLISTFIVIGTFSDYVDPTRADNNYGACELSPSFSGLMCDERLEWGFWFNVATALTQVSSICMFSCKLRSLKTDSLHEYAPDQTTALLLHMATFAKVLHFVEFCAILVATFGAYVKVRSCEERSDELGI</sequence>